<name>A0A8H4FR48_COLGL</name>
<proteinExistence type="predicted"/>
<organism evidence="1 2">
    <name type="scientific">Colletotrichum gloeosporioides</name>
    <name type="common">Anthracnose fungus</name>
    <name type="synonym">Glomerella cingulata</name>
    <dbReference type="NCBI Taxonomy" id="474922"/>
    <lineage>
        <taxon>Eukaryota</taxon>
        <taxon>Fungi</taxon>
        <taxon>Dikarya</taxon>
        <taxon>Ascomycota</taxon>
        <taxon>Pezizomycotina</taxon>
        <taxon>Sordariomycetes</taxon>
        <taxon>Hypocreomycetidae</taxon>
        <taxon>Glomerellales</taxon>
        <taxon>Glomerellaceae</taxon>
        <taxon>Colletotrichum</taxon>
        <taxon>Colletotrichum gloeosporioides species complex</taxon>
    </lineage>
</organism>
<comment type="caution">
    <text evidence="1">The sequence shown here is derived from an EMBL/GenBank/DDBJ whole genome shotgun (WGS) entry which is preliminary data.</text>
</comment>
<gene>
    <name evidence="1" type="ORF">GCG54_00001612</name>
</gene>
<dbReference type="AlphaFoldDB" id="A0A8H4FR48"/>
<protein>
    <submittedName>
        <fullName evidence="1">Uncharacterized protein</fullName>
    </submittedName>
</protein>
<dbReference type="Proteomes" id="UP000613401">
    <property type="component" value="Unassembled WGS sequence"/>
</dbReference>
<sequence length="86" mass="9780">MNPLLKLRDIVRACRVSQPHRNTPKTVQYAAGLVASPSDAYSAIKFGWLHWKGISSSWNMIQQTTECQTVMLKSRRQVEVYTVGFP</sequence>
<reference evidence="1" key="1">
    <citation type="journal article" date="2020" name="Phytopathology">
        <title>Genome sequence and comparative analysis of Colletotrichum gloeosporioides isolated from Liriodendron leaves.</title>
        <authorList>
            <person name="Fu F.F."/>
            <person name="Hao Z."/>
            <person name="Wang P."/>
            <person name="Lu Y."/>
            <person name="Xue L.J."/>
            <person name="Wei G."/>
            <person name="Tian Y."/>
            <person name="Baishi H."/>
            <person name="Xu H."/>
            <person name="Shi J."/>
            <person name="Cheng T."/>
            <person name="Wang G."/>
            <person name="Yi Y."/>
            <person name="Chen J."/>
        </authorList>
    </citation>
    <scope>NUCLEOTIDE SEQUENCE</scope>
    <source>
        <strain evidence="1">Lc1</strain>
    </source>
</reference>
<accession>A0A8H4FR48</accession>
<evidence type="ECO:0000313" key="1">
    <source>
        <dbReference type="EMBL" id="KAF3811296.1"/>
    </source>
</evidence>
<evidence type="ECO:0000313" key="2">
    <source>
        <dbReference type="Proteomes" id="UP000613401"/>
    </source>
</evidence>
<dbReference type="RefSeq" id="XP_045270455.1">
    <property type="nucleotide sequence ID" value="XM_045401726.1"/>
</dbReference>
<keyword evidence="2" id="KW-1185">Reference proteome</keyword>
<dbReference type="GeneID" id="69008781"/>
<dbReference type="EMBL" id="WVTB01000007">
    <property type="protein sequence ID" value="KAF3811296.1"/>
    <property type="molecule type" value="Genomic_DNA"/>
</dbReference>
<reference evidence="1" key="2">
    <citation type="submission" date="2020-03" db="EMBL/GenBank/DDBJ databases">
        <authorList>
            <person name="Fu F.-F."/>
            <person name="Chen J."/>
        </authorList>
    </citation>
    <scope>NUCLEOTIDE SEQUENCE</scope>
    <source>
        <strain evidence="1">Lc1</strain>
    </source>
</reference>